<feature type="domain" description="PKD" evidence="3">
    <location>
        <begin position="220"/>
        <end position="264"/>
    </location>
</feature>
<evidence type="ECO:0000256" key="2">
    <source>
        <dbReference type="SAM" id="SignalP"/>
    </source>
</evidence>
<evidence type="ECO:0000259" key="3">
    <source>
        <dbReference type="PROSITE" id="PS50093"/>
    </source>
</evidence>
<evidence type="ECO:0000313" key="5">
    <source>
        <dbReference type="Proteomes" id="UP000316747"/>
    </source>
</evidence>
<dbReference type="EMBL" id="VFPM01000003">
    <property type="protein sequence ID" value="TQM57810.1"/>
    <property type="molecule type" value="Genomic_DNA"/>
</dbReference>
<evidence type="ECO:0000313" key="4">
    <source>
        <dbReference type="EMBL" id="TQM57810.1"/>
    </source>
</evidence>
<comment type="caution">
    <text evidence="4">The sequence shown here is derived from an EMBL/GenBank/DDBJ whole genome shotgun (WGS) entry which is preliminary data.</text>
</comment>
<sequence length="300" mass="30414">MLSSRSLLAGALVLGSLAVAAPAVADAPACKKFNDNGLCILWASGVGVPGVSPGGSGGGVPSDGTPAKANSGAGSSGKATNLLSVNGVACLFMGALVPTPPKSDAVWGGHNDGAIYQCLVAGSDVNGDRVLLFWAGGPPPAAPPPDPRVLARQAVTAMQLKAVTIGIVPEPRPGSVGIIGLPTWMWVDGPAENTWGPITRTASAGGFTVRATAKVKKIVWDMGDGTQVVCLTKGTPYADSFGRQSSPDCGHTYTRQGSYAVTATSYWSVTWTGVGESGVIPLDLSRTTNITMGEAQVINR</sequence>
<proteinExistence type="predicted"/>
<feature type="region of interest" description="Disordered" evidence="1">
    <location>
        <begin position="54"/>
        <end position="76"/>
    </location>
</feature>
<dbReference type="Gene3D" id="2.60.40.10">
    <property type="entry name" value="Immunoglobulins"/>
    <property type="match status" value="1"/>
</dbReference>
<name>A0A543HHL1_9MICO</name>
<dbReference type="PROSITE" id="PS50093">
    <property type="entry name" value="PKD"/>
    <property type="match status" value="1"/>
</dbReference>
<dbReference type="GO" id="GO:0005975">
    <property type="term" value="P:carbohydrate metabolic process"/>
    <property type="evidence" value="ECO:0007669"/>
    <property type="project" value="UniProtKB-ARBA"/>
</dbReference>
<keyword evidence="2" id="KW-0732">Signal</keyword>
<keyword evidence="5" id="KW-1185">Reference proteome</keyword>
<dbReference type="AlphaFoldDB" id="A0A543HHL1"/>
<evidence type="ECO:0000256" key="1">
    <source>
        <dbReference type="SAM" id="MobiDB-lite"/>
    </source>
</evidence>
<dbReference type="InterPro" id="IPR000601">
    <property type="entry name" value="PKD_dom"/>
</dbReference>
<dbReference type="Proteomes" id="UP000316747">
    <property type="component" value="Unassembled WGS sequence"/>
</dbReference>
<dbReference type="InterPro" id="IPR013783">
    <property type="entry name" value="Ig-like_fold"/>
</dbReference>
<feature type="signal peptide" evidence="2">
    <location>
        <begin position="1"/>
        <end position="25"/>
    </location>
</feature>
<gene>
    <name evidence="4" type="ORF">FBY41_3145</name>
</gene>
<reference evidence="4 5" key="1">
    <citation type="submission" date="2019-06" db="EMBL/GenBank/DDBJ databases">
        <title>Genome sequencing of plant associated microbes to promote plant fitness in Sorghum bicolor and Oryza sativa.</title>
        <authorList>
            <person name="Coleman-Derr D."/>
        </authorList>
    </citation>
    <scope>NUCLEOTIDE SEQUENCE [LARGE SCALE GENOMIC DNA]</scope>
    <source>
        <strain evidence="4 5">KV-663</strain>
    </source>
</reference>
<feature type="chain" id="PRO_5022004800" description="PKD domain-containing protein" evidence="2">
    <location>
        <begin position="26"/>
        <end position="300"/>
    </location>
</feature>
<accession>A0A543HHL1</accession>
<organism evidence="4 5">
    <name type="scientific">Humibacillus xanthopallidus</name>
    <dbReference type="NCBI Taxonomy" id="412689"/>
    <lineage>
        <taxon>Bacteria</taxon>
        <taxon>Bacillati</taxon>
        <taxon>Actinomycetota</taxon>
        <taxon>Actinomycetes</taxon>
        <taxon>Micrococcales</taxon>
        <taxon>Intrasporangiaceae</taxon>
        <taxon>Humibacillus</taxon>
    </lineage>
</organism>
<protein>
    <recommendedName>
        <fullName evidence="3">PKD domain-containing protein</fullName>
    </recommendedName>
</protein>